<evidence type="ECO:0000313" key="5">
    <source>
        <dbReference type="EMBL" id="TWJ15257.1"/>
    </source>
</evidence>
<feature type="domain" description="Bacterial bifunctional deaminase-reductase C-terminal" evidence="4">
    <location>
        <begin position="30"/>
        <end position="220"/>
    </location>
</feature>
<dbReference type="InterPro" id="IPR050765">
    <property type="entry name" value="Riboflavin_Biosynth_HTPR"/>
</dbReference>
<keyword evidence="3" id="KW-0560">Oxidoreductase</keyword>
<dbReference type="Gene3D" id="3.40.430.10">
    <property type="entry name" value="Dihydrofolate Reductase, subunit A"/>
    <property type="match status" value="1"/>
</dbReference>
<dbReference type="PANTHER" id="PTHR38011:SF7">
    <property type="entry name" value="2,5-DIAMINO-6-RIBOSYLAMINO-4(3H)-PYRIMIDINONE 5'-PHOSPHATE REDUCTASE"/>
    <property type="match status" value="1"/>
</dbReference>
<evidence type="ECO:0000256" key="3">
    <source>
        <dbReference type="ARBA" id="ARBA00023002"/>
    </source>
</evidence>
<dbReference type="Proteomes" id="UP000321617">
    <property type="component" value="Unassembled WGS sequence"/>
</dbReference>
<evidence type="ECO:0000259" key="4">
    <source>
        <dbReference type="Pfam" id="PF01872"/>
    </source>
</evidence>
<dbReference type="Pfam" id="PF01872">
    <property type="entry name" value="RibD_C"/>
    <property type="match status" value="1"/>
</dbReference>
<comment type="caution">
    <text evidence="5">The sequence shown here is derived from an EMBL/GenBank/DDBJ whole genome shotgun (WGS) entry which is preliminary data.</text>
</comment>
<dbReference type="EMBL" id="VLLL01000005">
    <property type="protein sequence ID" value="TWJ15257.1"/>
    <property type="molecule type" value="Genomic_DNA"/>
</dbReference>
<comment type="pathway">
    <text evidence="1">Cofactor biosynthesis; riboflavin biosynthesis.</text>
</comment>
<dbReference type="GO" id="GO:0008703">
    <property type="term" value="F:5-amino-6-(5-phosphoribosylamino)uracil reductase activity"/>
    <property type="evidence" value="ECO:0007669"/>
    <property type="project" value="InterPro"/>
</dbReference>
<dbReference type="GO" id="GO:0009231">
    <property type="term" value="P:riboflavin biosynthetic process"/>
    <property type="evidence" value="ECO:0007669"/>
    <property type="project" value="InterPro"/>
</dbReference>
<evidence type="ECO:0000256" key="2">
    <source>
        <dbReference type="ARBA" id="ARBA00022857"/>
    </source>
</evidence>
<gene>
    <name evidence="5" type="ORF">LX16_0957</name>
</gene>
<organism evidence="5 6">
    <name type="scientific">Stackebrandtia albiflava</name>
    <dbReference type="NCBI Taxonomy" id="406432"/>
    <lineage>
        <taxon>Bacteria</taxon>
        <taxon>Bacillati</taxon>
        <taxon>Actinomycetota</taxon>
        <taxon>Actinomycetes</taxon>
        <taxon>Glycomycetales</taxon>
        <taxon>Glycomycetaceae</taxon>
        <taxon>Stackebrandtia</taxon>
    </lineage>
</organism>
<sequence>MESIFPTETTELTDAELIARYAPPAEAESWLRVNFVSSTDGAVEVDGDSHALSGEDDMRVFRFLRMRCDVLITGAGTVRTDGYQALRMTPERVEWRREHGLPDHPVMAVVTRSGDLDVSAPLFRNAPVRPLVITCAAAPRSHTDRLAEVADLVVAGEETVDFGEALRVLRERGLRQQLCEGGPHILGELTAADLVDELCLTLSPFLAGAGADRITAGPPSPLRPMALAHALHANGNLLLRYTRLR</sequence>
<keyword evidence="2" id="KW-0521">NADP</keyword>
<name>A0A562VBQ7_9ACTN</name>
<proteinExistence type="predicted"/>
<dbReference type="AlphaFoldDB" id="A0A562VBQ7"/>
<dbReference type="RefSeq" id="WP_147133662.1">
    <property type="nucleotide sequence ID" value="NZ_BAABIJ010000001.1"/>
</dbReference>
<accession>A0A562VBQ7</accession>
<dbReference type="SUPFAM" id="SSF53597">
    <property type="entry name" value="Dihydrofolate reductase-like"/>
    <property type="match status" value="1"/>
</dbReference>
<evidence type="ECO:0000256" key="1">
    <source>
        <dbReference type="ARBA" id="ARBA00005104"/>
    </source>
</evidence>
<dbReference type="InterPro" id="IPR024072">
    <property type="entry name" value="DHFR-like_dom_sf"/>
</dbReference>
<dbReference type="PANTHER" id="PTHR38011">
    <property type="entry name" value="DIHYDROFOLATE REDUCTASE FAMILY PROTEIN (AFU_ORTHOLOGUE AFUA_8G06820)"/>
    <property type="match status" value="1"/>
</dbReference>
<dbReference type="OrthoDB" id="5243299at2"/>
<keyword evidence="6" id="KW-1185">Reference proteome</keyword>
<protein>
    <submittedName>
        <fullName evidence="5">Riboflavin biosynthesis pyrimidine reductase</fullName>
    </submittedName>
</protein>
<dbReference type="InterPro" id="IPR002734">
    <property type="entry name" value="RibDG_C"/>
</dbReference>
<reference evidence="5 6" key="1">
    <citation type="journal article" date="2013" name="Stand. Genomic Sci.">
        <title>Genomic Encyclopedia of Type Strains, Phase I: The one thousand microbial genomes (KMG-I) project.</title>
        <authorList>
            <person name="Kyrpides N.C."/>
            <person name="Woyke T."/>
            <person name="Eisen J.A."/>
            <person name="Garrity G."/>
            <person name="Lilburn T.G."/>
            <person name="Beck B.J."/>
            <person name="Whitman W.B."/>
            <person name="Hugenholtz P."/>
            <person name="Klenk H.P."/>
        </authorList>
    </citation>
    <scope>NUCLEOTIDE SEQUENCE [LARGE SCALE GENOMIC DNA]</scope>
    <source>
        <strain evidence="5 6">DSM 45044</strain>
    </source>
</reference>
<evidence type="ECO:0000313" key="6">
    <source>
        <dbReference type="Proteomes" id="UP000321617"/>
    </source>
</evidence>